<keyword evidence="2" id="KW-0732">Signal</keyword>
<protein>
    <submittedName>
        <fullName evidence="3">Uncharacterized protein</fullName>
    </submittedName>
</protein>
<dbReference type="Gene3D" id="3.40.50.300">
    <property type="entry name" value="P-loop containing nucleotide triphosphate hydrolases"/>
    <property type="match status" value="1"/>
</dbReference>
<dbReference type="EMBL" id="LSRX01000842">
    <property type="protein sequence ID" value="OLP87785.1"/>
    <property type="molecule type" value="Genomic_DNA"/>
</dbReference>
<feature type="chain" id="PRO_5013385370" evidence="2">
    <location>
        <begin position="23"/>
        <end position="469"/>
    </location>
</feature>
<proteinExistence type="predicted"/>
<feature type="compositionally biased region" description="Basic and acidic residues" evidence="1">
    <location>
        <begin position="438"/>
        <end position="457"/>
    </location>
</feature>
<dbReference type="InterPro" id="IPR027417">
    <property type="entry name" value="P-loop_NTPase"/>
</dbReference>
<reference evidence="3 4" key="1">
    <citation type="submission" date="2016-02" db="EMBL/GenBank/DDBJ databases">
        <title>Genome analysis of coral dinoflagellate symbionts highlights evolutionary adaptations to a symbiotic lifestyle.</title>
        <authorList>
            <person name="Aranda M."/>
            <person name="Li Y."/>
            <person name="Liew Y.J."/>
            <person name="Baumgarten S."/>
            <person name="Simakov O."/>
            <person name="Wilson M."/>
            <person name="Piel J."/>
            <person name="Ashoor H."/>
            <person name="Bougouffa S."/>
            <person name="Bajic V.B."/>
            <person name="Ryu T."/>
            <person name="Ravasi T."/>
            <person name="Bayer T."/>
            <person name="Micklem G."/>
            <person name="Kim H."/>
            <person name="Bhak J."/>
            <person name="Lajeunesse T.C."/>
            <person name="Voolstra C.R."/>
        </authorList>
    </citation>
    <scope>NUCLEOTIDE SEQUENCE [LARGE SCALE GENOMIC DNA]</scope>
    <source>
        <strain evidence="3 4">CCMP2467</strain>
    </source>
</reference>
<gene>
    <name evidence="3" type="ORF">AK812_SmicGene30946</name>
</gene>
<feature type="region of interest" description="Disordered" evidence="1">
    <location>
        <begin position="420"/>
        <end position="469"/>
    </location>
</feature>
<dbReference type="AlphaFoldDB" id="A0A1Q9CY14"/>
<keyword evidence="4" id="KW-1185">Reference proteome</keyword>
<accession>A0A1Q9CY14</accession>
<dbReference type="Proteomes" id="UP000186817">
    <property type="component" value="Unassembled WGS sequence"/>
</dbReference>
<comment type="caution">
    <text evidence="3">The sequence shown here is derived from an EMBL/GenBank/DDBJ whole genome shotgun (WGS) entry which is preliminary data.</text>
</comment>
<dbReference type="SUPFAM" id="SSF52540">
    <property type="entry name" value="P-loop containing nucleoside triphosphate hydrolases"/>
    <property type="match status" value="1"/>
</dbReference>
<organism evidence="3 4">
    <name type="scientific">Symbiodinium microadriaticum</name>
    <name type="common">Dinoflagellate</name>
    <name type="synonym">Zooxanthella microadriatica</name>
    <dbReference type="NCBI Taxonomy" id="2951"/>
    <lineage>
        <taxon>Eukaryota</taxon>
        <taxon>Sar</taxon>
        <taxon>Alveolata</taxon>
        <taxon>Dinophyceae</taxon>
        <taxon>Suessiales</taxon>
        <taxon>Symbiodiniaceae</taxon>
        <taxon>Symbiodinium</taxon>
    </lineage>
</organism>
<evidence type="ECO:0000313" key="4">
    <source>
        <dbReference type="Proteomes" id="UP000186817"/>
    </source>
</evidence>
<name>A0A1Q9CY14_SYMMI</name>
<feature type="signal peptide" evidence="2">
    <location>
        <begin position="1"/>
        <end position="22"/>
    </location>
</feature>
<dbReference type="PANTHER" id="PTHR36978">
    <property type="entry name" value="P-LOOP CONTAINING NUCLEOTIDE TRIPHOSPHATE HYDROLASE"/>
    <property type="match status" value="1"/>
</dbReference>
<evidence type="ECO:0000256" key="1">
    <source>
        <dbReference type="SAM" id="MobiDB-lite"/>
    </source>
</evidence>
<evidence type="ECO:0000313" key="3">
    <source>
        <dbReference type="EMBL" id="OLP87785.1"/>
    </source>
</evidence>
<sequence length="469" mass="52291">MLRAILFLRICSLAASIPQSASESCPDDVTALLQREGDAVLQHPGFNILQVRRTMMKKASQCAKKYYKQLELLNLPSVYRTSWQPRKLPMTSRNMVIGAGMGTTGTHGLVVALEELGLHGYHYKDARASANEHAREHKLPEFLTEIVEGMLANTSQCLETIENFDFSQLPKNVDYVSDTPFTESFLDVYFQFPEAKVVLTTRPSLEWAKSRRKHGNSPPPVMRPCGLQGLKEYSDEDLASMLEAYHDLVRCVVPRKNLLELNLFEEGLNLTSSLMTFLEDRLPLVQAGRTEMKAPIQSEAAGPKAEVKATEGGWRLEVPWPEGLDLASIDLQISDTEVSLTMPGGHLLLAWPQPVDSSSASAAVSTRKGLLILKALKKQRSMADSDQWLAYALDSDDSCESEQAASLMLLQTSRHSVETSSVRSKEFPKSAPSVVHSRGYDEADQEVCKYKRQSSKDRKARQSCWEDPV</sequence>
<dbReference type="OrthoDB" id="408152at2759"/>
<evidence type="ECO:0000256" key="2">
    <source>
        <dbReference type="SAM" id="SignalP"/>
    </source>
</evidence>
<dbReference type="PANTHER" id="PTHR36978:SF4">
    <property type="entry name" value="P-LOOP CONTAINING NUCLEOSIDE TRIPHOSPHATE HYDROLASE PROTEIN"/>
    <property type="match status" value="1"/>
</dbReference>
<dbReference type="Pfam" id="PF17784">
    <property type="entry name" value="Sulfotransfer_4"/>
    <property type="match status" value="1"/>
</dbReference>
<dbReference type="InterPro" id="IPR040632">
    <property type="entry name" value="Sulfotransfer_4"/>
</dbReference>